<dbReference type="Proteomes" id="UP000486760">
    <property type="component" value="Unassembled WGS sequence"/>
</dbReference>
<proteinExistence type="predicted"/>
<dbReference type="EMBL" id="VTPY01000006">
    <property type="protein sequence ID" value="KAA0010753.1"/>
    <property type="molecule type" value="Genomic_DNA"/>
</dbReference>
<name>A0A7V7FX89_9GAMM</name>
<keyword evidence="2" id="KW-1185">Reference proteome</keyword>
<dbReference type="AlphaFoldDB" id="A0A7V7FX89"/>
<protein>
    <submittedName>
        <fullName evidence="1">Uncharacterized protein</fullName>
    </submittedName>
</protein>
<sequence>MKRFVLTINGQSVTFSEGDLKAMDSAMTAAANVPGREIHRSGQSGTVTAVLQDDAGDGHFRDRLPLAANTQRFTDLERGPVETLTDC</sequence>
<evidence type="ECO:0000313" key="1">
    <source>
        <dbReference type="EMBL" id="KAA0010753.1"/>
    </source>
</evidence>
<reference evidence="1 2" key="1">
    <citation type="submission" date="2019-08" db="EMBL/GenBank/DDBJ databases">
        <title>Bioinformatics analysis of the strain L3 and L5.</title>
        <authorList>
            <person name="Li X."/>
        </authorList>
    </citation>
    <scope>NUCLEOTIDE SEQUENCE [LARGE SCALE GENOMIC DNA]</scope>
    <source>
        <strain evidence="1 2">L5</strain>
    </source>
</reference>
<accession>A0A7V7FX89</accession>
<evidence type="ECO:0000313" key="2">
    <source>
        <dbReference type="Proteomes" id="UP000486760"/>
    </source>
</evidence>
<organism evidence="1 2">
    <name type="scientific">Billgrantia pellis</name>
    <dbReference type="NCBI Taxonomy" id="2606936"/>
    <lineage>
        <taxon>Bacteria</taxon>
        <taxon>Pseudomonadati</taxon>
        <taxon>Pseudomonadota</taxon>
        <taxon>Gammaproteobacteria</taxon>
        <taxon>Oceanospirillales</taxon>
        <taxon>Halomonadaceae</taxon>
        <taxon>Billgrantia</taxon>
    </lineage>
</organism>
<comment type="caution">
    <text evidence="1">The sequence shown here is derived from an EMBL/GenBank/DDBJ whole genome shotgun (WGS) entry which is preliminary data.</text>
</comment>
<dbReference type="RefSeq" id="WP_149329390.1">
    <property type="nucleotide sequence ID" value="NZ_VTPY01000006.1"/>
</dbReference>
<gene>
    <name evidence="1" type="ORF">F0A17_16175</name>
</gene>